<accession>A0A285PB77</accession>
<dbReference type="FunFam" id="2.30.180.10:FF:000014">
    <property type="entry name" value="Stabilin 1"/>
    <property type="match status" value="1"/>
</dbReference>
<dbReference type="InterPro" id="IPR036378">
    <property type="entry name" value="FAS1_dom_sf"/>
</dbReference>
<gene>
    <name evidence="3" type="ORF">SAMN06265368_2087</name>
</gene>
<name>A0A285PB77_9HYPH</name>
<feature type="chain" id="PRO_5012786691" evidence="1">
    <location>
        <begin position="24"/>
        <end position="163"/>
    </location>
</feature>
<sequence>MKKFVMGSVVAMTVALASFGASAKNIVEMAAEAGSFNTLIAAAKAAGLADALATSENLTVFAPTDEAFAKLPAGTVETLLKPENKDQLVAILSYHVVPRKLTSDMLPGRKIAVRTIKPTKDRTLSVKKSHGRVSVDNASVVKADIMASNGVIHVIDEVVLPSK</sequence>
<dbReference type="SUPFAM" id="SSF82153">
    <property type="entry name" value="FAS1 domain"/>
    <property type="match status" value="1"/>
</dbReference>
<dbReference type="AlphaFoldDB" id="A0A285PB77"/>
<dbReference type="PANTHER" id="PTHR10900">
    <property type="entry name" value="PERIOSTIN-RELATED"/>
    <property type="match status" value="1"/>
</dbReference>
<keyword evidence="4" id="KW-1185">Reference proteome</keyword>
<dbReference type="InterPro" id="IPR000782">
    <property type="entry name" value="FAS1_domain"/>
</dbReference>
<evidence type="ECO:0000313" key="4">
    <source>
        <dbReference type="Proteomes" id="UP000219439"/>
    </source>
</evidence>
<evidence type="ECO:0000313" key="3">
    <source>
        <dbReference type="EMBL" id="SNZ19010.1"/>
    </source>
</evidence>
<dbReference type="EMBL" id="OBEL01000002">
    <property type="protein sequence ID" value="SNZ19010.1"/>
    <property type="molecule type" value="Genomic_DNA"/>
</dbReference>
<dbReference type="InterPro" id="IPR050904">
    <property type="entry name" value="Adhesion/Biosynth-related"/>
</dbReference>
<protein>
    <submittedName>
        <fullName evidence="3">Uncaracterized surface protein containing fasciclin (FAS1) repeats</fullName>
    </submittedName>
</protein>
<feature type="signal peptide" evidence="1">
    <location>
        <begin position="1"/>
        <end position="23"/>
    </location>
</feature>
<reference evidence="3 4" key="1">
    <citation type="submission" date="2017-09" db="EMBL/GenBank/DDBJ databases">
        <authorList>
            <person name="Ehlers B."/>
            <person name="Leendertz F.H."/>
        </authorList>
    </citation>
    <scope>NUCLEOTIDE SEQUENCE [LARGE SCALE GENOMIC DNA]</scope>
    <source>
        <strain evidence="3 4">DSM 18289</strain>
    </source>
</reference>
<dbReference type="SMART" id="SM00554">
    <property type="entry name" value="FAS1"/>
    <property type="match status" value="1"/>
</dbReference>
<keyword evidence="1" id="KW-0732">Signal</keyword>
<dbReference type="GO" id="GO:0005615">
    <property type="term" value="C:extracellular space"/>
    <property type="evidence" value="ECO:0007669"/>
    <property type="project" value="TreeGrafter"/>
</dbReference>
<dbReference type="Gene3D" id="2.30.180.10">
    <property type="entry name" value="FAS1 domain"/>
    <property type="match status" value="1"/>
</dbReference>
<dbReference type="PANTHER" id="PTHR10900:SF77">
    <property type="entry name" value="FI19380P1"/>
    <property type="match status" value="1"/>
</dbReference>
<dbReference type="OrthoDB" id="9800666at2"/>
<dbReference type="Proteomes" id="UP000219439">
    <property type="component" value="Unassembled WGS sequence"/>
</dbReference>
<evidence type="ECO:0000256" key="1">
    <source>
        <dbReference type="SAM" id="SignalP"/>
    </source>
</evidence>
<dbReference type="Pfam" id="PF02469">
    <property type="entry name" value="Fasciclin"/>
    <property type="match status" value="1"/>
</dbReference>
<proteinExistence type="predicted"/>
<organism evidence="3 4">
    <name type="scientific">Cohaesibacter gelatinilyticus</name>
    <dbReference type="NCBI Taxonomy" id="372072"/>
    <lineage>
        <taxon>Bacteria</taxon>
        <taxon>Pseudomonadati</taxon>
        <taxon>Pseudomonadota</taxon>
        <taxon>Alphaproteobacteria</taxon>
        <taxon>Hyphomicrobiales</taxon>
        <taxon>Cohaesibacteraceae</taxon>
    </lineage>
</organism>
<dbReference type="PROSITE" id="PS50213">
    <property type="entry name" value="FAS1"/>
    <property type="match status" value="1"/>
</dbReference>
<feature type="domain" description="FAS1" evidence="2">
    <location>
        <begin position="23"/>
        <end position="159"/>
    </location>
</feature>
<evidence type="ECO:0000259" key="2">
    <source>
        <dbReference type="PROSITE" id="PS50213"/>
    </source>
</evidence>